<accession>A0A1Y1YJV6</accession>
<dbReference type="InterPro" id="IPR013320">
    <property type="entry name" value="ConA-like_dom_sf"/>
</dbReference>
<dbReference type="GO" id="GO:0005737">
    <property type="term" value="C:cytoplasm"/>
    <property type="evidence" value="ECO:0007669"/>
    <property type="project" value="TreeGrafter"/>
</dbReference>
<feature type="domain" description="Glycosyl hydrolase family 32 C-terminal" evidence="6">
    <location>
        <begin position="440"/>
        <end position="569"/>
    </location>
</feature>
<evidence type="ECO:0000259" key="5">
    <source>
        <dbReference type="Pfam" id="PF00251"/>
    </source>
</evidence>
<evidence type="ECO:0000256" key="4">
    <source>
        <dbReference type="RuleBase" id="RU362110"/>
    </source>
</evidence>
<dbReference type="InterPro" id="IPR013148">
    <property type="entry name" value="Glyco_hydro_32_N"/>
</dbReference>
<dbReference type="InterPro" id="IPR013189">
    <property type="entry name" value="Glyco_hydro_32_C"/>
</dbReference>
<dbReference type="PANTHER" id="PTHR42800:SF3">
    <property type="entry name" value="GLYCOSYL HYDROLASE FAMILY 32 N-TERMINAL DOMAIN-CONTAINING PROTEIN"/>
    <property type="match status" value="1"/>
</dbReference>
<dbReference type="CDD" id="cd18621">
    <property type="entry name" value="GH32_XdINV-like"/>
    <property type="match status" value="1"/>
</dbReference>
<keyword evidence="2 4" id="KW-0378">Hydrolase</keyword>
<dbReference type="InterPro" id="IPR023296">
    <property type="entry name" value="Glyco_hydro_beta-prop_sf"/>
</dbReference>
<comment type="similarity">
    <text evidence="1 4">Belongs to the glycosyl hydrolase 32 family.</text>
</comment>
<evidence type="ECO:0000256" key="3">
    <source>
        <dbReference type="ARBA" id="ARBA00023295"/>
    </source>
</evidence>
<gene>
    <name evidence="7" type="ORF">BCR34DRAFT_640958</name>
</gene>
<feature type="domain" description="Glycosyl hydrolase family 32 N-terminal" evidence="5">
    <location>
        <begin position="18"/>
        <end position="369"/>
    </location>
</feature>
<dbReference type="STRING" id="1231657.A0A1Y1YJV6"/>
<dbReference type="Pfam" id="PF08244">
    <property type="entry name" value="Glyco_hydro_32C"/>
    <property type="match status" value="1"/>
</dbReference>
<dbReference type="Gene3D" id="2.60.120.560">
    <property type="entry name" value="Exo-inulinase, domain 1"/>
    <property type="match status" value="1"/>
</dbReference>
<dbReference type="SUPFAM" id="SSF49899">
    <property type="entry name" value="Concanavalin A-like lectins/glucanases"/>
    <property type="match status" value="1"/>
</dbReference>
<evidence type="ECO:0000256" key="2">
    <source>
        <dbReference type="ARBA" id="ARBA00022801"/>
    </source>
</evidence>
<keyword evidence="8" id="KW-1185">Reference proteome</keyword>
<dbReference type="GO" id="GO:0005987">
    <property type="term" value="P:sucrose catabolic process"/>
    <property type="evidence" value="ECO:0007669"/>
    <property type="project" value="TreeGrafter"/>
</dbReference>
<dbReference type="GO" id="GO:0004575">
    <property type="term" value="F:sucrose alpha-glucosidase activity"/>
    <property type="evidence" value="ECO:0007669"/>
    <property type="project" value="TreeGrafter"/>
</dbReference>
<dbReference type="Proteomes" id="UP000193144">
    <property type="component" value="Unassembled WGS sequence"/>
</dbReference>
<dbReference type="AlphaFoldDB" id="A0A1Y1YJV6"/>
<dbReference type="SUPFAM" id="SSF75005">
    <property type="entry name" value="Arabinanase/levansucrase/invertase"/>
    <property type="match status" value="1"/>
</dbReference>
<protein>
    <submittedName>
        <fullName evidence="7">Glycosyl hydrolase</fullName>
    </submittedName>
</protein>
<name>A0A1Y1YJV6_9PLEO</name>
<dbReference type="OrthoDB" id="202537at2759"/>
<dbReference type="Gene3D" id="2.115.10.20">
    <property type="entry name" value="Glycosyl hydrolase domain, family 43"/>
    <property type="match status" value="1"/>
</dbReference>
<evidence type="ECO:0000256" key="1">
    <source>
        <dbReference type="ARBA" id="ARBA00009902"/>
    </source>
</evidence>
<proteinExistence type="inferred from homology"/>
<keyword evidence="3 4" id="KW-0326">Glycosidase</keyword>
<sequence length="592" mass="65947">MISSVPSEAGERWRPSLHIVAPSGWLNDPCAPGYDPVHGIYHLGFQWNPQDTEWGNISWGAALSQNLLTWEISKHPSMRPSLGNDSEGVFTGCMLPTTPDGVTDGTLTALYTSVSHLPIHYTWPYFRGSEAVALATSTDSGKTWTRLPNNIVLAEPPPGIDVTGWRDPFVAAWPAMNSIISKQRGKSYTRSLYAVVSGGIRGKTPTVFLYQVNACALDEWQYMGPLIIPGLNFNPSPRWTGDFGINWEVSNFVSLSNEDLKISRNFLICGVEGRLTSAGDIVNKGNFRCTKAQMWMCGSLEGGEVVHMKYRCGGKLDHGTFYAGNSFWDSRAREQVIFGWILEDDLESEVRREQGWAGVISLPRVLKLQVIPSVVSALSCPLLSIGSIELLPENEEASCFTVVTLCAIPDTRLNKLRGCNVSPNPNLCQRPLWPKFPEALSRWELRLDFEVKGDNTKMGFDIIHSTTEYTRIYFNPVSESIVVDRSKSSSQDGIRRCEEHAPHTLFNILNFSKERHSTGQTRLETLEFHVLYDCSVLEIFVNERTALTTRVYSASGTSTGILPFVERGNCACFGSERSRILKCDLWPLSQSV</sequence>
<dbReference type="PANTHER" id="PTHR42800">
    <property type="entry name" value="EXOINULINASE INUD (AFU_ORTHOLOGUE AFUA_5G00480)"/>
    <property type="match status" value="1"/>
</dbReference>
<comment type="caution">
    <text evidence="7">The sequence shown here is derived from an EMBL/GenBank/DDBJ whole genome shotgun (WGS) entry which is preliminary data.</text>
</comment>
<dbReference type="InterPro" id="IPR001362">
    <property type="entry name" value="Glyco_hydro_32"/>
</dbReference>
<evidence type="ECO:0000259" key="6">
    <source>
        <dbReference type="Pfam" id="PF08244"/>
    </source>
</evidence>
<evidence type="ECO:0000313" key="8">
    <source>
        <dbReference type="Proteomes" id="UP000193144"/>
    </source>
</evidence>
<dbReference type="Pfam" id="PF00251">
    <property type="entry name" value="Glyco_hydro_32N"/>
    <property type="match status" value="1"/>
</dbReference>
<organism evidence="7 8">
    <name type="scientific">Clohesyomyces aquaticus</name>
    <dbReference type="NCBI Taxonomy" id="1231657"/>
    <lineage>
        <taxon>Eukaryota</taxon>
        <taxon>Fungi</taxon>
        <taxon>Dikarya</taxon>
        <taxon>Ascomycota</taxon>
        <taxon>Pezizomycotina</taxon>
        <taxon>Dothideomycetes</taxon>
        <taxon>Pleosporomycetidae</taxon>
        <taxon>Pleosporales</taxon>
        <taxon>Lindgomycetaceae</taxon>
        <taxon>Clohesyomyces</taxon>
    </lineage>
</organism>
<dbReference type="SMART" id="SM00640">
    <property type="entry name" value="Glyco_32"/>
    <property type="match status" value="1"/>
</dbReference>
<evidence type="ECO:0000313" key="7">
    <source>
        <dbReference type="EMBL" id="ORX98300.1"/>
    </source>
</evidence>
<reference evidence="7 8" key="1">
    <citation type="submission" date="2016-07" db="EMBL/GenBank/DDBJ databases">
        <title>Pervasive Adenine N6-methylation of Active Genes in Fungi.</title>
        <authorList>
            <consortium name="DOE Joint Genome Institute"/>
            <person name="Mondo S.J."/>
            <person name="Dannebaum R.O."/>
            <person name="Kuo R.C."/>
            <person name="Labutti K."/>
            <person name="Haridas S."/>
            <person name="Kuo A."/>
            <person name="Salamov A."/>
            <person name="Ahrendt S.R."/>
            <person name="Lipzen A."/>
            <person name="Sullivan W."/>
            <person name="Andreopoulos W.B."/>
            <person name="Clum A."/>
            <person name="Lindquist E."/>
            <person name="Daum C."/>
            <person name="Ramamoorthy G.K."/>
            <person name="Gryganskyi A."/>
            <person name="Culley D."/>
            <person name="Magnuson J.K."/>
            <person name="James T.Y."/>
            <person name="O'Malley M.A."/>
            <person name="Stajich J.E."/>
            <person name="Spatafora J.W."/>
            <person name="Visel A."/>
            <person name="Grigoriev I.V."/>
        </authorList>
    </citation>
    <scope>NUCLEOTIDE SEQUENCE [LARGE SCALE GENOMIC DNA]</scope>
    <source>
        <strain evidence="7 8">CBS 115471</strain>
    </source>
</reference>
<dbReference type="EMBL" id="MCFA01000217">
    <property type="protein sequence ID" value="ORX98300.1"/>
    <property type="molecule type" value="Genomic_DNA"/>
</dbReference>